<proteinExistence type="predicted"/>
<dbReference type="HOGENOM" id="CLU_1547824_0_0_1"/>
<feature type="transmembrane region" description="Helical" evidence="1">
    <location>
        <begin position="102"/>
        <end position="120"/>
    </location>
</feature>
<dbReference type="EMBL" id="KL197758">
    <property type="protein sequence ID" value="KDQ50624.1"/>
    <property type="molecule type" value="Genomic_DNA"/>
</dbReference>
<dbReference type="InParanoid" id="A0A067P772"/>
<organism evidence="2 3">
    <name type="scientific">Jaapia argillacea MUCL 33604</name>
    <dbReference type="NCBI Taxonomy" id="933084"/>
    <lineage>
        <taxon>Eukaryota</taxon>
        <taxon>Fungi</taxon>
        <taxon>Dikarya</taxon>
        <taxon>Basidiomycota</taxon>
        <taxon>Agaricomycotina</taxon>
        <taxon>Agaricomycetes</taxon>
        <taxon>Agaricomycetidae</taxon>
        <taxon>Jaapiales</taxon>
        <taxon>Jaapiaceae</taxon>
        <taxon>Jaapia</taxon>
    </lineage>
</organism>
<keyword evidence="1" id="KW-0472">Membrane</keyword>
<evidence type="ECO:0000313" key="3">
    <source>
        <dbReference type="Proteomes" id="UP000027265"/>
    </source>
</evidence>
<evidence type="ECO:0000313" key="2">
    <source>
        <dbReference type="EMBL" id="KDQ50624.1"/>
    </source>
</evidence>
<dbReference type="Proteomes" id="UP000027265">
    <property type="component" value="Unassembled WGS sequence"/>
</dbReference>
<sequence length="173" mass="19497">MFHRDMANQSLFWLGIYQDNAPSMIPWLFETDYSVYIWSLLSACSCPVPSYRTDERCTVLLIENPNPALTGYRLSLTVVAICFGLSKAVLSYCGYTTVPSTLDWVFGVLISISFFWLGLYETSSTQVLPAIFETDYTPTVILAFGSGLRGGFTVGNCFSMLSHSCLRRRELFR</sequence>
<protein>
    <submittedName>
        <fullName evidence="2">Uncharacterized protein</fullName>
    </submittedName>
</protein>
<accession>A0A067P772</accession>
<dbReference type="AlphaFoldDB" id="A0A067P772"/>
<keyword evidence="1" id="KW-1133">Transmembrane helix</keyword>
<keyword evidence="3" id="KW-1185">Reference proteome</keyword>
<evidence type="ECO:0000256" key="1">
    <source>
        <dbReference type="SAM" id="Phobius"/>
    </source>
</evidence>
<dbReference type="OrthoDB" id="3268450at2759"/>
<gene>
    <name evidence="2" type="ORF">JAAARDRAFT_581263</name>
</gene>
<feature type="transmembrane region" description="Helical" evidence="1">
    <location>
        <begin position="140"/>
        <end position="161"/>
    </location>
</feature>
<feature type="transmembrane region" description="Helical" evidence="1">
    <location>
        <begin position="71"/>
        <end position="90"/>
    </location>
</feature>
<reference evidence="3" key="1">
    <citation type="journal article" date="2014" name="Proc. Natl. Acad. Sci. U.S.A.">
        <title>Extensive sampling of basidiomycete genomes demonstrates inadequacy of the white-rot/brown-rot paradigm for wood decay fungi.</title>
        <authorList>
            <person name="Riley R."/>
            <person name="Salamov A.A."/>
            <person name="Brown D.W."/>
            <person name="Nagy L.G."/>
            <person name="Floudas D."/>
            <person name="Held B.W."/>
            <person name="Levasseur A."/>
            <person name="Lombard V."/>
            <person name="Morin E."/>
            <person name="Otillar R."/>
            <person name="Lindquist E.A."/>
            <person name="Sun H."/>
            <person name="LaButti K.M."/>
            <person name="Schmutz J."/>
            <person name="Jabbour D."/>
            <person name="Luo H."/>
            <person name="Baker S.E."/>
            <person name="Pisabarro A.G."/>
            <person name="Walton J.D."/>
            <person name="Blanchette R.A."/>
            <person name="Henrissat B."/>
            <person name="Martin F."/>
            <person name="Cullen D."/>
            <person name="Hibbett D.S."/>
            <person name="Grigoriev I.V."/>
        </authorList>
    </citation>
    <scope>NUCLEOTIDE SEQUENCE [LARGE SCALE GENOMIC DNA]</scope>
    <source>
        <strain evidence="3">MUCL 33604</strain>
    </source>
</reference>
<name>A0A067P772_9AGAM</name>
<keyword evidence="1" id="KW-0812">Transmembrane</keyword>